<reference evidence="5" key="1">
    <citation type="submission" date="2021-07" db="EMBL/GenBank/DDBJ databases">
        <title>Elsinoe batatas strain:CRI-CJ2 Genome sequencing and assembly.</title>
        <authorList>
            <person name="Huang L."/>
        </authorList>
    </citation>
    <scope>NUCLEOTIDE SEQUENCE</scope>
    <source>
        <strain evidence="5">CRI-CJ2</strain>
    </source>
</reference>
<dbReference type="InterPro" id="IPR019826">
    <property type="entry name" value="Carboxylesterase_B_AS"/>
</dbReference>
<evidence type="ECO:0000256" key="1">
    <source>
        <dbReference type="ARBA" id="ARBA00005964"/>
    </source>
</evidence>
<feature type="domain" description="Carboxylesterase type B" evidence="4">
    <location>
        <begin position="41"/>
        <end position="527"/>
    </location>
</feature>
<keyword evidence="3" id="KW-0732">Signal</keyword>
<name>A0A8K0PEG5_9PEZI</name>
<protein>
    <recommendedName>
        <fullName evidence="3">Carboxylic ester hydrolase</fullName>
        <ecNumber evidence="3">3.1.1.-</ecNumber>
    </recommendedName>
</protein>
<evidence type="ECO:0000313" key="5">
    <source>
        <dbReference type="EMBL" id="KAG8629190.1"/>
    </source>
</evidence>
<dbReference type="PANTHER" id="PTHR11559">
    <property type="entry name" value="CARBOXYLESTERASE"/>
    <property type="match status" value="1"/>
</dbReference>
<accession>A0A8K0PEG5</accession>
<dbReference type="AlphaFoldDB" id="A0A8K0PEG5"/>
<dbReference type="Pfam" id="PF00135">
    <property type="entry name" value="COesterase"/>
    <property type="match status" value="1"/>
</dbReference>
<feature type="signal peptide" evidence="3">
    <location>
        <begin position="1"/>
        <end position="20"/>
    </location>
</feature>
<dbReference type="InterPro" id="IPR029058">
    <property type="entry name" value="AB_hydrolase_fold"/>
</dbReference>
<keyword evidence="6" id="KW-1185">Reference proteome</keyword>
<dbReference type="InterPro" id="IPR050309">
    <property type="entry name" value="Type-B_Carboxylest/Lipase"/>
</dbReference>
<dbReference type="PROSITE" id="PS00122">
    <property type="entry name" value="CARBOXYLESTERASE_B_1"/>
    <property type="match status" value="1"/>
</dbReference>
<evidence type="ECO:0000256" key="3">
    <source>
        <dbReference type="RuleBase" id="RU361235"/>
    </source>
</evidence>
<feature type="chain" id="PRO_5035488661" description="Carboxylic ester hydrolase" evidence="3">
    <location>
        <begin position="21"/>
        <end position="584"/>
    </location>
</feature>
<keyword evidence="2 3" id="KW-0378">Hydrolase</keyword>
<evidence type="ECO:0000256" key="2">
    <source>
        <dbReference type="ARBA" id="ARBA00022801"/>
    </source>
</evidence>
<dbReference type="InterPro" id="IPR002018">
    <property type="entry name" value="CarbesteraseB"/>
</dbReference>
<gene>
    <name evidence="5" type="ORF">KVT40_003055</name>
</gene>
<comment type="caution">
    <text evidence="5">The sequence shown here is derived from an EMBL/GenBank/DDBJ whole genome shotgun (WGS) entry which is preliminary data.</text>
</comment>
<proteinExistence type="inferred from homology"/>
<sequence>MMLSTLLLTALAVATTPARAQISGATTGNATNPVVNLGSAGTYVGVIQNNGTVASWKGIPYAQPPIGDLRFAPPQPLSAQNGTPVDVTTDALRCVQFSGARYGVINNNIVGVRAGPGQEDCLKLWVWKPANATVGAGLPVMLYIHGGALQYSAAPNNDFSDWVGQSQDFIAVNVGYRVGALGFMAHPSLPSANAGLLDQRLALQWIRQNIAAFGGNPTDVTIMGQSGGGYAVVGQMALYDGKNDGLFSKAVPRSIQRSPMFRVEDLADRNAQFFNLLGCTAGQDQLACFRNATVPDIVNAYVNLTSYRSTSGPFNNLTFGNSAAFLPTVDGLTLTDTITRLFKQGKVANVATIAGFVNDEGAGGGNRSLATLTPAQNGIWNLSSTQIQQAISYYPVNSTFGYTSPDNFFLTAFKASIMSLNNFGEPGITGSERLLGRYLSSAFGPSRVWTFRFNAPTVGSNYNGTTYPLTYVQHSADNSYLQNATSVMTPFERSIALEWRAYIGSFIRTGNPNSQKLATAPTWPSYGALGDYVNSPVRLVPQFAYASNADKGLSTSTQVEVAQKAQLEREDWWTGEEVLDSIRL</sequence>
<dbReference type="EC" id="3.1.1.-" evidence="3"/>
<evidence type="ECO:0000259" key="4">
    <source>
        <dbReference type="Pfam" id="PF00135"/>
    </source>
</evidence>
<dbReference type="Gene3D" id="3.40.50.1820">
    <property type="entry name" value="alpha/beta hydrolase"/>
    <property type="match status" value="1"/>
</dbReference>
<evidence type="ECO:0000313" key="6">
    <source>
        <dbReference type="Proteomes" id="UP000809789"/>
    </source>
</evidence>
<dbReference type="GO" id="GO:0016787">
    <property type="term" value="F:hydrolase activity"/>
    <property type="evidence" value="ECO:0007669"/>
    <property type="project" value="UniProtKB-KW"/>
</dbReference>
<dbReference type="SUPFAM" id="SSF53474">
    <property type="entry name" value="alpha/beta-Hydrolases"/>
    <property type="match status" value="1"/>
</dbReference>
<dbReference type="Proteomes" id="UP000809789">
    <property type="component" value="Unassembled WGS sequence"/>
</dbReference>
<comment type="similarity">
    <text evidence="1 3">Belongs to the type-B carboxylesterase/lipase family.</text>
</comment>
<dbReference type="OrthoDB" id="408631at2759"/>
<dbReference type="EMBL" id="JAESVG020000003">
    <property type="protein sequence ID" value="KAG8629190.1"/>
    <property type="molecule type" value="Genomic_DNA"/>
</dbReference>
<organism evidence="5 6">
    <name type="scientific">Elsinoe batatas</name>
    <dbReference type="NCBI Taxonomy" id="2601811"/>
    <lineage>
        <taxon>Eukaryota</taxon>
        <taxon>Fungi</taxon>
        <taxon>Dikarya</taxon>
        <taxon>Ascomycota</taxon>
        <taxon>Pezizomycotina</taxon>
        <taxon>Dothideomycetes</taxon>
        <taxon>Dothideomycetidae</taxon>
        <taxon>Myriangiales</taxon>
        <taxon>Elsinoaceae</taxon>
        <taxon>Elsinoe</taxon>
    </lineage>
</organism>